<dbReference type="PANTHER" id="PTHR35807">
    <property type="entry name" value="TRANSCRIPTIONAL REGULATOR REDD-RELATED"/>
    <property type="match status" value="1"/>
</dbReference>
<reference evidence="9" key="1">
    <citation type="journal article" date="2019" name="Int. J. Syst. Evol. Microbiol.">
        <title>The Global Catalogue of Microorganisms (GCM) 10K type strain sequencing project: providing services to taxonomists for standard genome sequencing and annotation.</title>
        <authorList>
            <consortium name="The Broad Institute Genomics Platform"/>
            <consortium name="The Broad Institute Genome Sequencing Center for Infectious Disease"/>
            <person name="Wu L."/>
            <person name="Ma J."/>
        </authorList>
    </citation>
    <scope>NUCLEOTIDE SEQUENCE [LARGE SCALE GENOMIC DNA]</scope>
    <source>
        <strain evidence="9">JCM 4505</strain>
    </source>
</reference>
<dbReference type="Proteomes" id="UP001501867">
    <property type="component" value="Unassembled WGS sequence"/>
</dbReference>
<dbReference type="EMBL" id="BAAABV010000018">
    <property type="protein sequence ID" value="GAA0297276.1"/>
    <property type="molecule type" value="Genomic_DNA"/>
</dbReference>
<evidence type="ECO:0000313" key="9">
    <source>
        <dbReference type="Proteomes" id="UP001501867"/>
    </source>
</evidence>
<evidence type="ECO:0000256" key="1">
    <source>
        <dbReference type="ARBA" id="ARBA00005820"/>
    </source>
</evidence>
<keyword evidence="5" id="KW-0804">Transcription</keyword>
<evidence type="ECO:0000256" key="4">
    <source>
        <dbReference type="ARBA" id="ARBA00023125"/>
    </source>
</evidence>
<dbReference type="InterPro" id="IPR041664">
    <property type="entry name" value="AAA_16"/>
</dbReference>
<dbReference type="Pfam" id="PF00486">
    <property type="entry name" value="Trans_reg_C"/>
    <property type="match status" value="1"/>
</dbReference>
<dbReference type="InterPro" id="IPR036388">
    <property type="entry name" value="WH-like_DNA-bd_sf"/>
</dbReference>
<dbReference type="SUPFAM" id="SSF52540">
    <property type="entry name" value="P-loop containing nucleoside triphosphate hydrolases"/>
    <property type="match status" value="1"/>
</dbReference>
<gene>
    <name evidence="8" type="ORF">GCM10010302_39900</name>
</gene>
<evidence type="ECO:0000256" key="2">
    <source>
        <dbReference type="ARBA" id="ARBA00023012"/>
    </source>
</evidence>
<accession>A0ABP3F5D7</accession>
<dbReference type="SUPFAM" id="SSF46894">
    <property type="entry name" value="C-terminal effector domain of the bipartite response regulators"/>
    <property type="match status" value="1"/>
</dbReference>
<dbReference type="Gene3D" id="1.25.40.10">
    <property type="entry name" value="Tetratricopeptide repeat domain"/>
    <property type="match status" value="1"/>
</dbReference>
<keyword evidence="3" id="KW-0805">Transcription regulation</keyword>
<evidence type="ECO:0000259" key="7">
    <source>
        <dbReference type="PROSITE" id="PS51755"/>
    </source>
</evidence>
<dbReference type="SUPFAM" id="SSF48452">
    <property type="entry name" value="TPR-like"/>
    <property type="match status" value="1"/>
</dbReference>
<dbReference type="PRINTS" id="PR00364">
    <property type="entry name" value="DISEASERSIST"/>
</dbReference>
<keyword evidence="9" id="KW-1185">Reference proteome</keyword>
<evidence type="ECO:0000256" key="5">
    <source>
        <dbReference type="ARBA" id="ARBA00023163"/>
    </source>
</evidence>
<keyword evidence="2" id="KW-0902">Two-component regulatory system</keyword>
<proteinExistence type="inferred from homology"/>
<dbReference type="SMART" id="SM01043">
    <property type="entry name" value="BTAD"/>
    <property type="match status" value="1"/>
</dbReference>
<evidence type="ECO:0000313" key="8">
    <source>
        <dbReference type="EMBL" id="GAA0297276.1"/>
    </source>
</evidence>
<dbReference type="InterPro" id="IPR051677">
    <property type="entry name" value="AfsR-DnrI-RedD_regulator"/>
</dbReference>
<dbReference type="InterPro" id="IPR027417">
    <property type="entry name" value="P-loop_NTPase"/>
</dbReference>
<name>A0ABP3F5D7_9ACTN</name>
<evidence type="ECO:0000256" key="6">
    <source>
        <dbReference type="PROSITE-ProRule" id="PRU01091"/>
    </source>
</evidence>
<comment type="similarity">
    <text evidence="1">Belongs to the AfsR/DnrI/RedD regulatory family.</text>
</comment>
<dbReference type="SMART" id="SM00862">
    <property type="entry name" value="Trans_reg_C"/>
    <property type="match status" value="1"/>
</dbReference>
<dbReference type="Pfam" id="PF03704">
    <property type="entry name" value="BTAD"/>
    <property type="match status" value="1"/>
</dbReference>
<dbReference type="InterPro" id="IPR011990">
    <property type="entry name" value="TPR-like_helical_dom_sf"/>
</dbReference>
<comment type="caution">
    <text evidence="8">The sequence shown here is derived from an EMBL/GenBank/DDBJ whole genome shotgun (WGS) entry which is preliminary data.</text>
</comment>
<dbReference type="CDD" id="cd15831">
    <property type="entry name" value="BTAD"/>
    <property type="match status" value="1"/>
</dbReference>
<feature type="DNA-binding region" description="OmpR/PhoB-type" evidence="6">
    <location>
        <begin position="1"/>
        <end position="95"/>
    </location>
</feature>
<feature type="domain" description="OmpR/PhoB-type" evidence="7">
    <location>
        <begin position="1"/>
        <end position="95"/>
    </location>
</feature>
<dbReference type="InterPro" id="IPR016032">
    <property type="entry name" value="Sig_transdc_resp-reg_C-effctor"/>
</dbReference>
<protein>
    <submittedName>
        <fullName evidence="8">AfsR/SARP family transcriptional regulator</fullName>
    </submittedName>
</protein>
<evidence type="ECO:0000256" key="3">
    <source>
        <dbReference type="ARBA" id="ARBA00023015"/>
    </source>
</evidence>
<dbReference type="InterPro" id="IPR005158">
    <property type="entry name" value="BTAD"/>
</dbReference>
<organism evidence="8 9">
    <name type="scientific">Streptomyces polychromogenes</name>
    <dbReference type="NCBI Taxonomy" id="67342"/>
    <lineage>
        <taxon>Bacteria</taxon>
        <taxon>Bacillati</taxon>
        <taxon>Actinomycetota</taxon>
        <taxon>Actinomycetes</taxon>
        <taxon>Kitasatosporales</taxon>
        <taxon>Streptomycetaceae</taxon>
        <taxon>Streptomyces</taxon>
    </lineage>
</organism>
<dbReference type="RefSeq" id="WP_344161066.1">
    <property type="nucleotide sequence ID" value="NZ_BAAABV010000018.1"/>
</dbReference>
<keyword evidence="4 6" id="KW-0238">DNA-binding</keyword>
<dbReference type="InterPro" id="IPR001867">
    <property type="entry name" value="OmpR/PhoB-type_DNA-bd"/>
</dbReference>
<dbReference type="Gene3D" id="3.40.50.300">
    <property type="entry name" value="P-loop containing nucleotide triphosphate hydrolases"/>
    <property type="match status" value="1"/>
</dbReference>
<dbReference type="Gene3D" id="1.10.10.10">
    <property type="entry name" value="Winged helix-like DNA-binding domain superfamily/Winged helix DNA-binding domain"/>
    <property type="match status" value="1"/>
</dbReference>
<dbReference type="PROSITE" id="PS51755">
    <property type="entry name" value="OMPR_PHOB"/>
    <property type="match status" value="1"/>
</dbReference>
<dbReference type="Pfam" id="PF13191">
    <property type="entry name" value="AAA_16"/>
    <property type="match status" value="1"/>
</dbReference>
<dbReference type="PANTHER" id="PTHR35807:SF1">
    <property type="entry name" value="TRANSCRIPTIONAL REGULATOR REDD"/>
    <property type="match status" value="1"/>
</dbReference>
<sequence length="631" mass="68060">MYFRALGTFEVSHEGRILTPTAPKQRSVLALLAMHRGGLVPISSLIEEIWPSDPPASAVTTLQTYVYQLRRVLAEALGESNDMLVTKPLGYVANIAADDIDVHRFDRLVESGKKELAAGNAQQASELLHEATGLWSGKVLCDVHRGPLLEAHAARLNEAGLRALVMQAEADLQIGRHHELVGELRGLVTKHPWHEGLYAKLIVALYRCERRSQALEVYHEVRRGLADELGIDPSPNLRQLYQAVLGDAPWLRFDTAPKAAVLTRSAPVAPAQLPADLADFCGREDELAELDRFLTPDSGSPRVLTVTGMAGVGKTALALHAAHAARARFPDAQLYAHLGAGTGRPVATAEVLRGFLRDLGATPEELPSAQDELARMFRTRVSRMTGLLFLDDARTADQIRPLLPGGPNWTVLVTGRRLTGSLPGSHDLVVEPLRTDDGIALLAGVIGGPGVLQERPAVAGLVERCGGLPIALRALGERLAVNRHWPVGKLALRAADHGGLLAELQEADLDLRGYLHRSFDDLAPHDRGALIALGRAGVDRFGTARAAEVLGVDARTCEDTLDRLAAAHLLHAAPQREPDGLQYVLHPLLRAVLAPARPRAVRRPPHILPVRRANVAAHPTAAAALYARDVA</sequence>